<dbReference type="RefSeq" id="WP_127980343.1">
    <property type="nucleotide sequence ID" value="NZ_RJIC01000003.1"/>
</dbReference>
<feature type="chain" id="PRO_5019494200" evidence="1">
    <location>
        <begin position="21"/>
        <end position="711"/>
    </location>
</feature>
<dbReference type="Proteomes" id="UP000288704">
    <property type="component" value="Unassembled WGS sequence"/>
</dbReference>
<evidence type="ECO:0000313" key="4">
    <source>
        <dbReference type="Proteomes" id="UP000288704"/>
    </source>
</evidence>
<dbReference type="InterPro" id="IPR040838">
    <property type="entry name" value="SabA_N_adhesion"/>
</dbReference>
<comment type="caution">
    <text evidence="3">The sequence shown here is derived from an EMBL/GenBank/DDBJ whole genome shotgun (WGS) entry which is preliminary data.</text>
</comment>
<dbReference type="Pfam" id="PF18304">
    <property type="entry name" value="SabA_adhesion"/>
    <property type="match status" value="1"/>
</dbReference>
<organism evidence="3 4">
    <name type="scientific">Helicobacter pylori</name>
    <name type="common">Campylobacter pylori</name>
    <dbReference type="NCBI Taxonomy" id="210"/>
    <lineage>
        <taxon>Bacteria</taxon>
        <taxon>Pseudomonadati</taxon>
        <taxon>Campylobacterota</taxon>
        <taxon>Epsilonproteobacteria</taxon>
        <taxon>Campylobacterales</taxon>
        <taxon>Helicobacteraceae</taxon>
        <taxon>Helicobacter</taxon>
    </lineage>
</organism>
<name>A0A438ZKE3_HELPX</name>
<evidence type="ECO:0000259" key="2">
    <source>
        <dbReference type="Pfam" id="PF18304"/>
    </source>
</evidence>
<reference evidence="3 4" key="1">
    <citation type="submission" date="2018-10" db="EMBL/GenBank/DDBJ databases">
        <title>Genetic determinants and prediction of antibiotic resistance phenotypes in Helicobacter pylori.</title>
        <authorList>
            <person name="Wagner K."/>
        </authorList>
    </citation>
    <scope>NUCLEOTIDE SEQUENCE [LARGE SCALE GENOMIC DNA]</scope>
    <source>
        <strain evidence="3 4">ZH117</strain>
    </source>
</reference>
<keyword evidence="1" id="KW-0732">Signal</keyword>
<sequence length="711" mass="77511">MKKKFLSLTLGSLLVSTLSAEDNGFFVSAGYQIGESAQMVKNTKGIQDLSDSYERLNNLLTSYSALNTLIRQSADPNAINNARGNLNASAKNLINDKTNSPAYQAVLLALNAAAGLWQVMSYSISVCGPGSNKDKNGGVQTFENVPANGGTTITCDSFYEPGKWSGISTENYAKINRAYQIIQKAFGASGQDIPALSDTKELNFEIKGKKNDSVVQGEKWKFPWTNGQFVPVKWVNGSYTEIKEDIKVSNNAQELLKQASTILTTLNEACPWLSNGGAGGAGGGNSLWAGIDKGDGSACGIFKNEISAIQDMIKNAEIAVEQSKIVAANAQNQHNLDTGKAFNPYKDANFAQSMFANARAQAEILNRAQAVVKDFERIPAEFVKDSLGVCHEKGSDGNLRGTPSGTVTGNTWGAGCAYVGETVTNLKNSIAHFGDQAEQIHSARNLAYTLANFSGQYKKLGEHYDSITAALSSLPDAQSLQNVVSKKTNPNSPQGIQDNYYIDSNIHSQVQSRSQELGSNPFRRAGLIAASTTNNGAMNGIGFQVGYKQFFGKNKRWGARYYGFVDYNHTYNKSQFFNSDSDVWTYGVGSDLLVNFINDKATKHNKISFGAFGGIQLAGTSWLNSQYVNLANVNNYYKAKINTSNFQFLFNLGLRTNLARNKRRGADHSAQHGMELGVKIPTINTNYYSLLGTTLQYRRLYSVYLNYVFAY</sequence>
<dbReference type="PRINTS" id="PR01776">
    <property type="entry name" value="HPOMPFAMILY"/>
</dbReference>
<dbReference type="EMBL" id="RJIC01000003">
    <property type="protein sequence ID" value="RVZ64378.1"/>
    <property type="molecule type" value="Genomic_DNA"/>
</dbReference>
<accession>A0A438ZKE3</accession>
<feature type="domain" description="SabA N-terminal extracellular adhesion" evidence="2">
    <location>
        <begin position="46"/>
        <end position="350"/>
    </location>
</feature>
<dbReference type="InterPro" id="IPR002718">
    <property type="entry name" value="OMP_Helicobacter"/>
</dbReference>
<evidence type="ECO:0000256" key="1">
    <source>
        <dbReference type="SAM" id="SignalP"/>
    </source>
</evidence>
<protein>
    <submittedName>
        <fullName evidence="3">Outer membrane protein</fullName>
    </submittedName>
</protein>
<dbReference type="AlphaFoldDB" id="A0A438ZKE3"/>
<evidence type="ECO:0000313" key="3">
    <source>
        <dbReference type="EMBL" id="RVZ64378.1"/>
    </source>
</evidence>
<feature type="signal peptide" evidence="1">
    <location>
        <begin position="1"/>
        <end position="20"/>
    </location>
</feature>
<proteinExistence type="predicted"/>
<gene>
    <name evidence="3" type="ORF">EC574_02975</name>
</gene>
<dbReference type="Pfam" id="PF01856">
    <property type="entry name" value="HP_OMP"/>
    <property type="match status" value="1"/>
</dbReference>